<keyword evidence="4 6" id="KW-1133">Transmembrane helix</keyword>
<evidence type="ECO:0000256" key="5">
    <source>
        <dbReference type="ARBA" id="ARBA00023136"/>
    </source>
</evidence>
<proteinExistence type="inferred from homology"/>
<organism evidence="7 8">
    <name type="scientific">Cytobacillus gottheilii</name>
    <dbReference type="NCBI Taxonomy" id="859144"/>
    <lineage>
        <taxon>Bacteria</taxon>
        <taxon>Bacillati</taxon>
        <taxon>Bacillota</taxon>
        <taxon>Bacilli</taxon>
        <taxon>Bacillales</taxon>
        <taxon>Bacillaceae</taxon>
        <taxon>Cytobacillus</taxon>
    </lineage>
</organism>
<evidence type="ECO:0000313" key="7">
    <source>
        <dbReference type="EMBL" id="QVY62362.1"/>
    </source>
</evidence>
<keyword evidence="3 6" id="KW-0812">Transmembrane</keyword>
<evidence type="ECO:0000256" key="6">
    <source>
        <dbReference type="SAM" id="Phobius"/>
    </source>
</evidence>
<sequence>MLISNVINWKDVTNQSNAWDTLIWMGGMYSLADNLAKLEFFDSFANNVGGALEGVSWVPALILLVLIYVFSTYAFASGTAHILAMYPIMLGLAIGLGAPPYLASLVLAFSSAIFQSMTHYSSGPAAVFYAGGFVEQKTWWKLGLQLVCLYLIVFGLVGSLWWKVLGLW</sequence>
<name>A0ABX8FEB9_9BACI</name>
<dbReference type="InterPro" id="IPR001898">
    <property type="entry name" value="SLC13A/DASS"/>
</dbReference>
<evidence type="ECO:0000256" key="4">
    <source>
        <dbReference type="ARBA" id="ARBA00022989"/>
    </source>
</evidence>
<evidence type="ECO:0000313" key="8">
    <source>
        <dbReference type="Proteomes" id="UP000679247"/>
    </source>
</evidence>
<reference evidence="7 8" key="1">
    <citation type="submission" date="2021-03" db="EMBL/GenBank/DDBJ databases">
        <title>The first data on the complete genome of the tetrodotoxin-producing bacterium.</title>
        <authorList>
            <person name="Melnikova D.I."/>
            <person name="Nijland R."/>
            <person name="Magarlamov T.Y."/>
        </authorList>
    </citation>
    <scope>NUCLEOTIDE SEQUENCE [LARGE SCALE GENOMIC DNA]</scope>
    <source>
        <strain evidence="7 8">1839</strain>
    </source>
</reference>
<evidence type="ECO:0000256" key="3">
    <source>
        <dbReference type="ARBA" id="ARBA00022692"/>
    </source>
</evidence>
<dbReference type="InterPro" id="IPR030676">
    <property type="entry name" value="CitT-rel"/>
</dbReference>
<dbReference type="Proteomes" id="UP000679247">
    <property type="component" value="Chromosome"/>
</dbReference>
<dbReference type="EMBL" id="CP071709">
    <property type="protein sequence ID" value="QVY62362.1"/>
    <property type="molecule type" value="Genomic_DNA"/>
</dbReference>
<dbReference type="PANTHER" id="PTHR42826">
    <property type="entry name" value="DICARBOXYLATE TRANSPORTER 2.1, CHLOROPLASTIC"/>
    <property type="match status" value="1"/>
</dbReference>
<feature type="transmembrane region" description="Helical" evidence="6">
    <location>
        <begin position="88"/>
        <end position="114"/>
    </location>
</feature>
<feature type="transmembrane region" description="Helical" evidence="6">
    <location>
        <begin position="57"/>
        <end position="76"/>
    </location>
</feature>
<feature type="transmembrane region" description="Helical" evidence="6">
    <location>
        <begin position="142"/>
        <end position="162"/>
    </location>
</feature>
<comment type="subcellular location">
    <subcellularLocation>
        <location evidence="1">Membrane</location>
        <topology evidence="1">Multi-pass membrane protein</topology>
    </subcellularLocation>
</comment>
<evidence type="ECO:0000256" key="2">
    <source>
        <dbReference type="ARBA" id="ARBA00007349"/>
    </source>
</evidence>
<protein>
    <submittedName>
        <fullName evidence="7">Anion permease</fullName>
    </submittedName>
</protein>
<accession>A0ABX8FEB9</accession>
<keyword evidence="5 6" id="KW-0472">Membrane</keyword>
<dbReference type="Pfam" id="PF00939">
    <property type="entry name" value="Na_sulph_symp"/>
    <property type="match status" value="1"/>
</dbReference>
<keyword evidence="8" id="KW-1185">Reference proteome</keyword>
<gene>
    <name evidence="7" type="ORF">J1899_04470</name>
</gene>
<evidence type="ECO:0000256" key="1">
    <source>
        <dbReference type="ARBA" id="ARBA00004141"/>
    </source>
</evidence>
<comment type="similarity">
    <text evidence="2">Belongs to the SLC13A/DASS transporter (TC 2.A.47) family. DIT1 subfamily.</text>
</comment>